<name>A0ACA9NZC3_9GLOM</name>
<gene>
    <name evidence="1" type="ORF">ACOLOM_LOCUS9184</name>
</gene>
<sequence>CTVTNGSAFDDQPPTYQEHAQSPTVSQRTNLILLRSVHPPSSYLQNSQGPPNMNHSRKPSVYSRVSTASTSIVDLADYRLSSWSSPNVAGSPLFYSSTHLTGGM</sequence>
<keyword evidence="2" id="KW-1185">Reference proteome</keyword>
<protein>
    <submittedName>
        <fullName evidence="1">5282_t:CDS:1</fullName>
    </submittedName>
</protein>
<dbReference type="Proteomes" id="UP000789525">
    <property type="component" value="Unassembled WGS sequence"/>
</dbReference>
<proteinExistence type="predicted"/>
<dbReference type="EMBL" id="CAJVPT010025899">
    <property type="protein sequence ID" value="CAG8677096.1"/>
    <property type="molecule type" value="Genomic_DNA"/>
</dbReference>
<organism evidence="1 2">
    <name type="scientific">Acaulospora colombiana</name>
    <dbReference type="NCBI Taxonomy" id="27376"/>
    <lineage>
        <taxon>Eukaryota</taxon>
        <taxon>Fungi</taxon>
        <taxon>Fungi incertae sedis</taxon>
        <taxon>Mucoromycota</taxon>
        <taxon>Glomeromycotina</taxon>
        <taxon>Glomeromycetes</taxon>
        <taxon>Diversisporales</taxon>
        <taxon>Acaulosporaceae</taxon>
        <taxon>Acaulospora</taxon>
    </lineage>
</organism>
<accession>A0ACA9NZC3</accession>
<evidence type="ECO:0000313" key="2">
    <source>
        <dbReference type="Proteomes" id="UP000789525"/>
    </source>
</evidence>
<feature type="non-terminal residue" evidence="1">
    <location>
        <position position="1"/>
    </location>
</feature>
<comment type="caution">
    <text evidence="1">The sequence shown here is derived from an EMBL/GenBank/DDBJ whole genome shotgun (WGS) entry which is preliminary data.</text>
</comment>
<reference evidence="1" key="1">
    <citation type="submission" date="2021-06" db="EMBL/GenBank/DDBJ databases">
        <authorList>
            <person name="Kallberg Y."/>
            <person name="Tangrot J."/>
            <person name="Rosling A."/>
        </authorList>
    </citation>
    <scope>NUCLEOTIDE SEQUENCE</scope>
    <source>
        <strain evidence="1">CL356</strain>
    </source>
</reference>
<evidence type="ECO:0000313" key="1">
    <source>
        <dbReference type="EMBL" id="CAG8677096.1"/>
    </source>
</evidence>